<keyword evidence="1" id="KW-1133">Transmembrane helix</keyword>
<dbReference type="Proteomes" id="UP000444960">
    <property type="component" value="Unassembled WGS sequence"/>
</dbReference>
<comment type="caution">
    <text evidence="2">The sequence shown here is derived from an EMBL/GenBank/DDBJ whole genome shotgun (WGS) entry which is preliminary data.</text>
</comment>
<feature type="transmembrane region" description="Helical" evidence="1">
    <location>
        <begin position="110"/>
        <end position="134"/>
    </location>
</feature>
<gene>
    <name evidence="2" type="ORF">nbrc107696_26990</name>
</gene>
<dbReference type="AlphaFoldDB" id="A0A7I9VAY6"/>
<protein>
    <submittedName>
        <fullName evidence="2">Uncharacterized protein</fullName>
    </submittedName>
</protein>
<proteinExistence type="predicted"/>
<evidence type="ECO:0000313" key="2">
    <source>
        <dbReference type="EMBL" id="GEE02253.1"/>
    </source>
</evidence>
<evidence type="ECO:0000256" key="1">
    <source>
        <dbReference type="SAM" id="Phobius"/>
    </source>
</evidence>
<dbReference type="EMBL" id="BJOV01000005">
    <property type="protein sequence ID" value="GEE02253.1"/>
    <property type="molecule type" value="Genomic_DNA"/>
</dbReference>
<feature type="transmembrane region" description="Helical" evidence="1">
    <location>
        <begin position="146"/>
        <end position="167"/>
    </location>
</feature>
<organism evidence="2 3">
    <name type="scientific">Gordonia spumicola</name>
    <dbReference type="NCBI Taxonomy" id="589161"/>
    <lineage>
        <taxon>Bacteria</taxon>
        <taxon>Bacillati</taxon>
        <taxon>Actinomycetota</taxon>
        <taxon>Actinomycetes</taxon>
        <taxon>Mycobacteriales</taxon>
        <taxon>Gordoniaceae</taxon>
        <taxon>Gordonia</taxon>
    </lineage>
</organism>
<accession>A0A7I9VAY6</accession>
<keyword evidence="3" id="KW-1185">Reference proteome</keyword>
<reference evidence="3" key="1">
    <citation type="submission" date="2019-06" db="EMBL/GenBank/DDBJ databases">
        <title>Gordonia isolated from sludge of a wastewater treatment plant.</title>
        <authorList>
            <person name="Tamura T."/>
            <person name="Aoyama K."/>
            <person name="Kang Y."/>
            <person name="Saito S."/>
            <person name="Akiyama N."/>
            <person name="Yazawa K."/>
            <person name="Gonoi T."/>
            <person name="Mikami Y."/>
        </authorList>
    </citation>
    <scope>NUCLEOTIDE SEQUENCE [LARGE SCALE GENOMIC DNA]</scope>
    <source>
        <strain evidence="3">NBRC 107696</strain>
    </source>
</reference>
<keyword evidence="1" id="KW-0812">Transmembrane</keyword>
<sequence>MLAETLDGASLKTATEALRSEQKTLATAAKRATDAAAKATEAAEATKAGAAEVATAGKRALSQAITATEKRADERASAAEDARAARIDKQLAAAARLDDRTMWVGLGHGLAAVATVGVTLAGFWMTLAFAVWGWRWAMNAEGWARGLTFVGLIAATAGIVIACYHSWSWLAPRVQVAIDAYDKRNRKK</sequence>
<name>A0A7I9VAY6_9ACTN</name>
<evidence type="ECO:0000313" key="3">
    <source>
        <dbReference type="Proteomes" id="UP000444960"/>
    </source>
</evidence>
<keyword evidence="1" id="KW-0472">Membrane</keyword>